<evidence type="ECO:0000313" key="2">
    <source>
        <dbReference type="Proteomes" id="UP000244874"/>
    </source>
</evidence>
<dbReference type="Proteomes" id="UP000244874">
    <property type="component" value="Unassembled WGS sequence"/>
</dbReference>
<dbReference type="EMBL" id="QANO01000115">
    <property type="protein sequence ID" value="PTU51615.1"/>
    <property type="molecule type" value="Genomic_DNA"/>
</dbReference>
<name>A0A2R7UJI0_PSEDL</name>
<dbReference type="AlphaFoldDB" id="A0A2R7UJI0"/>
<accession>A0A2R7UJI0</accession>
<reference evidence="1 2" key="1">
    <citation type="submission" date="2018-04" db="EMBL/GenBank/DDBJ databases">
        <authorList>
            <person name="Go L.Y."/>
            <person name="Mitchell J.A."/>
        </authorList>
    </citation>
    <scope>NUCLEOTIDE SEQUENCE [LARGE SCALE GENOMIC DNA]</scope>
    <source>
        <strain evidence="1 2">KCJK7865</strain>
    </source>
</reference>
<protein>
    <submittedName>
        <fullName evidence="1">Uncharacterized protein</fullName>
    </submittedName>
</protein>
<sequence length="80" mass="8601">MGGGRGCHCWPLRGLARSHRFITGLGNCAEPVGAGEPAKKPAPFPGFLPEISANQRKIPRLRPYVIAPSPPSGRKWPPFS</sequence>
<proteinExistence type="predicted"/>
<evidence type="ECO:0000313" key="1">
    <source>
        <dbReference type="EMBL" id="PTU51615.1"/>
    </source>
</evidence>
<gene>
    <name evidence="1" type="ORF">DBB42_14360</name>
</gene>
<organism evidence="1 2">
    <name type="scientific">Pseudomonas plecoglossicida</name>
    <dbReference type="NCBI Taxonomy" id="70775"/>
    <lineage>
        <taxon>Bacteria</taxon>
        <taxon>Pseudomonadati</taxon>
        <taxon>Pseudomonadota</taxon>
        <taxon>Gammaproteobacteria</taxon>
        <taxon>Pseudomonadales</taxon>
        <taxon>Pseudomonadaceae</taxon>
        <taxon>Pseudomonas</taxon>
    </lineage>
</organism>
<comment type="caution">
    <text evidence="1">The sequence shown here is derived from an EMBL/GenBank/DDBJ whole genome shotgun (WGS) entry which is preliminary data.</text>
</comment>